<dbReference type="SMART" id="SM00138">
    <property type="entry name" value="MeTrc"/>
    <property type="match status" value="1"/>
</dbReference>
<dbReference type="SUPFAM" id="SSF53335">
    <property type="entry name" value="S-adenosyl-L-methionine-dependent methyltransferases"/>
    <property type="match status" value="1"/>
</dbReference>
<dbReference type="PANTHER" id="PTHR24422:SF8">
    <property type="entry name" value="CHEMOTAXIS PROTEIN"/>
    <property type="match status" value="1"/>
</dbReference>
<dbReference type="InterPro" id="IPR029063">
    <property type="entry name" value="SAM-dependent_MTases_sf"/>
</dbReference>
<keyword evidence="3" id="KW-1185">Reference proteome</keyword>
<dbReference type="PROSITE" id="PS50123">
    <property type="entry name" value="CHER"/>
    <property type="match status" value="1"/>
</dbReference>
<dbReference type="Pfam" id="PF01739">
    <property type="entry name" value="CheR"/>
    <property type="match status" value="1"/>
</dbReference>
<dbReference type="Pfam" id="PF03705">
    <property type="entry name" value="CheR_N"/>
    <property type="match status" value="1"/>
</dbReference>
<evidence type="ECO:0000259" key="1">
    <source>
        <dbReference type="PROSITE" id="PS50123"/>
    </source>
</evidence>
<accession>A0A3S0ZMU5</accession>
<dbReference type="InterPro" id="IPR050903">
    <property type="entry name" value="Bact_Chemotaxis_MeTrfase"/>
</dbReference>
<dbReference type="GO" id="GO:0008757">
    <property type="term" value="F:S-adenosylmethionine-dependent methyltransferase activity"/>
    <property type="evidence" value="ECO:0007669"/>
    <property type="project" value="InterPro"/>
</dbReference>
<dbReference type="PRINTS" id="PR00996">
    <property type="entry name" value="CHERMTFRASE"/>
</dbReference>
<dbReference type="Gene3D" id="3.40.50.150">
    <property type="entry name" value="Vaccinia Virus protein VP39"/>
    <property type="match status" value="1"/>
</dbReference>
<gene>
    <name evidence="2" type="primary">cheR</name>
    <name evidence="2" type="ORF">PCC6912_56050</name>
</gene>
<sequence length="280" mass="32847">MDLRNIMEREQLEDIEIQLLLEGVYRYHGFDFRNYALASLKRRIWNMIHNEGLTTISGLQEKILHDREYLERFLFNLSVNVTTMFRDPDFFLTFRQKVVPILRTYPFIRIWHAGCSTGEEVYSMAILLKEEGLYHRSRLYATDINDTVLRKAKSGIFSLKLMQEYTANYIKAGGKTSFSEYYTAAYGNAIFSSELKENIVFSLHNLATDNSFNEFNVIFCRNVLIYFNKALQSRVHTLLYDSLVRLGVLGLGRQESIKFTPHEKDYEQIVGSEKLYRKMG</sequence>
<protein>
    <submittedName>
        <fullName evidence="2">Chemotaxis protein R</fullName>
    </submittedName>
</protein>
<dbReference type="InterPro" id="IPR022641">
    <property type="entry name" value="CheR_N"/>
</dbReference>
<dbReference type="InterPro" id="IPR022642">
    <property type="entry name" value="CheR_C"/>
</dbReference>
<reference evidence="2 3" key="1">
    <citation type="journal article" date="2019" name="Genome Biol. Evol.">
        <title>Day and night: Metabolic profiles and evolutionary relationships of six axenic non-marine cyanobacteria.</title>
        <authorList>
            <person name="Will S.E."/>
            <person name="Henke P."/>
            <person name="Boedeker C."/>
            <person name="Huang S."/>
            <person name="Brinkmann H."/>
            <person name="Rohde M."/>
            <person name="Jarek M."/>
            <person name="Friedl T."/>
            <person name="Seufert S."/>
            <person name="Schumacher M."/>
            <person name="Overmann J."/>
            <person name="Neumann-Schaal M."/>
            <person name="Petersen J."/>
        </authorList>
    </citation>
    <scope>NUCLEOTIDE SEQUENCE [LARGE SCALE GENOMIC DNA]</scope>
    <source>
        <strain evidence="2 3">PCC 6912</strain>
    </source>
</reference>
<feature type="domain" description="CheR-type methyltransferase" evidence="1">
    <location>
        <begin position="5"/>
        <end position="280"/>
    </location>
</feature>
<dbReference type="Proteomes" id="UP000268857">
    <property type="component" value="Unassembled WGS sequence"/>
</dbReference>
<dbReference type="PANTHER" id="PTHR24422">
    <property type="entry name" value="CHEMOTAXIS PROTEIN METHYLTRANSFERASE"/>
    <property type="match status" value="1"/>
</dbReference>
<evidence type="ECO:0000313" key="3">
    <source>
        <dbReference type="Proteomes" id="UP000268857"/>
    </source>
</evidence>
<organism evidence="2 3">
    <name type="scientific">Chlorogloeopsis fritschii PCC 6912</name>
    <dbReference type="NCBI Taxonomy" id="211165"/>
    <lineage>
        <taxon>Bacteria</taxon>
        <taxon>Bacillati</taxon>
        <taxon>Cyanobacteriota</taxon>
        <taxon>Cyanophyceae</taxon>
        <taxon>Nostocales</taxon>
        <taxon>Chlorogloeopsidaceae</taxon>
        <taxon>Chlorogloeopsis</taxon>
    </lineage>
</organism>
<dbReference type="SUPFAM" id="SSF47757">
    <property type="entry name" value="Chemotaxis receptor methyltransferase CheR, N-terminal domain"/>
    <property type="match status" value="1"/>
</dbReference>
<name>A0A3S0ZMU5_CHLFR</name>
<dbReference type="EMBL" id="RSCJ01000034">
    <property type="protein sequence ID" value="RUR73607.1"/>
    <property type="molecule type" value="Genomic_DNA"/>
</dbReference>
<dbReference type="AlphaFoldDB" id="A0A3S0ZMU5"/>
<dbReference type="InterPro" id="IPR000780">
    <property type="entry name" value="CheR_MeTrfase"/>
</dbReference>
<comment type="caution">
    <text evidence="2">The sequence shown here is derived from an EMBL/GenBank/DDBJ whole genome shotgun (WGS) entry which is preliminary data.</text>
</comment>
<proteinExistence type="predicted"/>
<dbReference type="STRING" id="211165.GCA_000317285_03319"/>
<evidence type="ECO:0000313" key="2">
    <source>
        <dbReference type="EMBL" id="RUR73607.1"/>
    </source>
</evidence>